<comment type="subcellular location">
    <subcellularLocation>
        <location evidence="1">Secreted</location>
    </subcellularLocation>
</comment>
<proteinExistence type="predicted"/>
<dbReference type="Gene3D" id="2.40.50.120">
    <property type="match status" value="1"/>
</dbReference>
<feature type="disulfide bond" evidence="5">
    <location>
        <begin position="168"/>
        <end position="173"/>
    </location>
</feature>
<evidence type="ECO:0000313" key="8">
    <source>
        <dbReference type="EMBL" id="CAH1794121.1"/>
    </source>
</evidence>
<dbReference type="SMART" id="SM00206">
    <property type="entry name" value="NTR"/>
    <property type="match status" value="1"/>
</dbReference>
<feature type="signal peptide" evidence="6">
    <location>
        <begin position="1"/>
        <end position="28"/>
    </location>
</feature>
<keyword evidence="3 5" id="KW-1015">Disulfide bond</keyword>
<protein>
    <recommendedName>
        <fullName evidence="7">NTR domain-containing protein</fullName>
    </recommendedName>
</protein>
<dbReference type="Proteomes" id="UP000749559">
    <property type="component" value="Unassembled WGS sequence"/>
</dbReference>
<dbReference type="GO" id="GO:0031012">
    <property type="term" value="C:extracellular matrix"/>
    <property type="evidence" value="ECO:0007669"/>
    <property type="project" value="TreeGrafter"/>
</dbReference>
<organism evidence="8 9">
    <name type="scientific">Owenia fusiformis</name>
    <name type="common">Polychaete worm</name>
    <dbReference type="NCBI Taxonomy" id="6347"/>
    <lineage>
        <taxon>Eukaryota</taxon>
        <taxon>Metazoa</taxon>
        <taxon>Spiralia</taxon>
        <taxon>Lophotrochozoa</taxon>
        <taxon>Annelida</taxon>
        <taxon>Polychaeta</taxon>
        <taxon>Sedentaria</taxon>
        <taxon>Canalipalpata</taxon>
        <taxon>Sabellida</taxon>
        <taxon>Oweniida</taxon>
        <taxon>Oweniidae</taxon>
        <taxon>Owenia</taxon>
    </lineage>
</organism>
<sequence length="235" mass="26127">NYLRGSMVGLSICVFVLMLVCLPEEVFGCSCLGGVTTQESFCQSKFVILGTILSKTKTEAGINNGYWVYSVKIQADYKGMGWKGKVIDIYTGPNTAACGVDFLEVGTRYVLMGYMQSQSGPLSKPRPFIGLCGYFAKASDVSKTEFSGFKKYYKPNCACKICHDKNSCQPGQCYLPKSNTYPEGRGPQCYRKNAICKIACHNNKGVPMCTWDLTKYWWGCMRQKSNKPCQDLGCF</sequence>
<dbReference type="InterPro" id="IPR008993">
    <property type="entry name" value="TIMP-like_OB-fold"/>
</dbReference>
<dbReference type="GO" id="GO:0002020">
    <property type="term" value="F:protease binding"/>
    <property type="evidence" value="ECO:0007669"/>
    <property type="project" value="TreeGrafter"/>
</dbReference>
<evidence type="ECO:0000256" key="6">
    <source>
        <dbReference type="SAM" id="SignalP"/>
    </source>
</evidence>
<keyword evidence="6" id="KW-0732">Signal</keyword>
<evidence type="ECO:0000256" key="2">
    <source>
        <dbReference type="ARBA" id="ARBA00022525"/>
    </source>
</evidence>
<dbReference type="OrthoDB" id="9987243at2759"/>
<keyword evidence="4" id="KW-0479">Metal-binding</keyword>
<keyword evidence="9" id="KW-1185">Reference proteome</keyword>
<dbReference type="InterPro" id="IPR001820">
    <property type="entry name" value="TIMP"/>
</dbReference>
<evidence type="ECO:0000256" key="4">
    <source>
        <dbReference type="PIRSR" id="PIRSR601820-1"/>
    </source>
</evidence>
<keyword evidence="4" id="KW-0862">Zinc</keyword>
<evidence type="ECO:0000256" key="3">
    <source>
        <dbReference type="ARBA" id="ARBA00023157"/>
    </source>
</evidence>
<dbReference type="PANTHER" id="PTHR11844:SF33">
    <property type="entry name" value="TISSUE INHIBITOR OF METALLOPROTEINASE"/>
    <property type="match status" value="1"/>
</dbReference>
<evidence type="ECO:0000313" key="9">
    <source>
        <dbReference type="Proteomes" id="UP000749559"/>
    </source>
</evidence>
<accession>A0A8S4PJX6</accession>
<keyword evidence="2" id="KW-0964">Secreted</keyword>
<dbReference type="GO" id="GO:0008191">
    <property type="term" value="F:metalloendopeptidase inhibitor activity"/>
    <property type="evidence" value="ECO:0007669"/>
    <property type="project" value="InterPro"/>
</dbReference>
<evidence type="ECO:0000256" key="1">
    <source>
        <dbReference type="ARBA" id="ARBA00004613"/>
    </source>
</evidence>
<dbReference type="EMBL" id="CAIIXF020000009">
    <property type="protein sequence ID" value="CAH1794121.1"/>
    <property type="molecule type" value="Genomic_DNA"/>
</dbReference>
<feature type="binding site" evidence="4">
    <location>
        <position position="29"/>
    </location>
    <ligand>
        <name>Zn(2+)</name>
        <dbReference type="ChEBI" id="CHEBI:29105"/>
        <note>ligand shared with metalloproteinase partner</note>
    </ligand>
</feature>
<feature type="disulfide bond" evidence="5">
    <location>
        <begin position="29"/>
        <end position="98"/>
    </location>
</feature>
<feature type="chain" id="PRO_5035733236" description="NTR domain-containing protein" evidence="6">
    <location>
        <begin position="29"/>
        <end position="235"/>
    </location>
</feature>
<evidence type="ECO:0000259" key="7">
    <source>
        <dbReference type="PROSITE" id="PS50189"/>
    </source>
</evidence>
<dbReference type="PANTHER" id="PTHR11844">
    <property type="entry name" value="METALLOPROTEASE INHIBITOR"/>
    <property type="match status" value="1"/>
</dbReference>
<evidence type="ECO:0000256" key="5">
    <source>
        <dbReference type="PIRSR" id="PIRSR601820-3"/>
    </source>
</evidence>
<dbReference type="SUPFAM" id="SSF50242">
    <property type="entry name" value="TIMP-like"/>
    <property type="match status" value="1"/>
</dbReference>
<dbReference type="GO" id="GO:0051045">
    <property type="term" value="P:negative regulation of membrane protein ectodomain proteolysis"/>
    <property type="evidence" value="ECO:0007669"/>
    <property type="project" value="TreeGrafter"/>
</dbReference>
<reference evidence="8" key="1">
    <citation type="submission" date="2022-03" db="EMBL/GenBank/DDBJ databases">
        <authorList>
            <person name="Martin C."/>
        </authorList>
    </citation>
    <scope>NUCLEOTIDE SEQUENCE</scope>
</reference>
<feature type="non-terminal residue" evidence="8">
    <location>
        <position position="235"/>
    </location>
</feature>
<feature type="disulfide bond" evidence="5">
    <location>
        <begin position="42"/>
        <end position="157"/>
    </location>
</feature>
<feature type="disulfide bond" evidence="5">
    <location>
        <begin position="31"/>
        <end position="132"/>
    </location>
</feature>
<dbReference type="PROSITE" id="PS50189">
    <property type="entry name" value="NTR"/>
    <property type="match status" value="1"/>
</dbReference>
<dbReference type="Pfam" id="PF00965">
    <property type="entry name" value="TIMP"/>
    <property type="match status" value="1"/>
</dbReference>
<dbReference type="GO" id="GO:0046872">
    <property type="term" value="F:metal ion binding"/>
    <property type="evidence" value="ECO:0007669"/>
    <property type="project" value="UniProtKB-KW"/>
</dbReference>
<dbReference type="AlphaFoldDB" id="A0A8S4PJX6"/>
<feature type="domain" description="NTR" evidence="7">
    <location>
        <begin position="29"/>
        <end position="157"/>
    </location>
</feature>
<comment type="caution">
    <text evidence="8">The sequence shown here is derived from an EMBL/GenBank/DDBJ whole genome shotgun (WGS) entry which is preliminary data.</text>
</comment>
<dbReference type="InterPro" id="IPR001134">
    <property type="entry name" value="Netrin_domain"/>
</dbReference>
<name>A0A8S4PJX6_OWEFU</name>
<dbReference type="GO" id="GO:0005615">
    <property type="term" value="C:extracellular space"/>
    <property type="evidence" value="ECO:0007669"/>
    <property type="project" value="TreeGrafter"/>
</dbReference>
<gene>
    <name evidence="8" type="ORF">OFUS_LOCUS18883</name>
</gene>